<evidence type="ECO:0000313" key="5">
    <source>
        <dbReference type="EMBL" id="MCB7282113.1"/>
    </source>
</evidence>
<reference evidence="5" key="6">
    <citation type="submission" date="2021-10" db="EMBL/GenBank/DDBJ databases">
        <title>Collection of gut derived symbiotic bacterial strains cultured from healthy donors.</title>
        <authorList>
            <person name="Lin H."/>
            <person name="Littmann E."/>
            <person name="Kohout C."/>
            <person name="Pamer E.G."/>
        </authorList>
    </citation>
    <scope>NUCLEOTIDE SEQUENCE</scope>
    <source>
        <strain evidence="5">DFI.1.167</strain>
    </source>
</reference>
<gene>
    <name evidence="2" type="ORF">BvMPK_1516</name>
    <name evidence="6" type="ORF">DXC44_07495</name>
    <name evidence="3" type="ORF">GAY98_19455</name>
    <name evidence="4" type="ORF">KTG10_18855</name>
    <name evidence="5" type="ORF">LI282_13860</name>
</gene>
<dbReference type="EMBL" id="JAJCQG010000044">
    <property type="protein sequence ID" value="MCB7282113.1"/>
    <property type="molecule type" value="Genomic_DNA"/>
</dbReference>
<evidence type="ECO:0000313" key="7">
    <source>
        <dbReference type="Proteomes" id="UP000061587"/>
    </source>
</evidence>
<feature type="chain" id="PRO_5042679904" evidence="1">
    <location>
        <begin position="20"/>
        <end position="239"/>
    </location>
</feature>
<reference evidence="6 8" key="3">
    <citation type="submission" date="2018-08" db="EMBL/GenBank/DDBJ databases">
        <title>A genome reference for cultivated species of the human gut microbiota.</title>
        <authorList>
            <person name="Zou Y."/>
            <person name="Xue W."/>
            <person name="Luo G."/>
        </authorList>
    </citation>
    <scope>NUCLEOTIDE SEQUENCE [LARGE SCALE GENOMIC DNA]</scope>
    <source>
        <strain evidence="6 8">TF05-18</strain>
    </source>
</reference>
<evidence type="ECO:0000313" key="8">
    <source>
        <dbReference type="Proteomes" id="UP000261278"/>
    </source>
</evidence>
<dbReference type="EMBL" id="WDBI01000040">
    <property type="protein sequence ID" value="KAB6523204.1"/>
    <property type="molecule type" value="Genomic_DNA"/>
</dbReference>
<name>A0A0P0M1V9_PHOVU</name>
<evidence type="ECO:0000313" key="9">
    <source>
        <dbReference type="Proteomes" id="UP000469427"/>
    </source>
</evidence>
<protein>
    <submittedName>
        <fullName evidence="2">Uncharacterized protein</fullName>
    </submittedName>
</protein>
<dbReference type="PATRIC" id="fig|821.40.peg.1808"/>
<dbReference type="Proteomes" id="UP000261278">
    <property type="component" value="Unassembled WGS sequence"/>
</dbReference>
<dbReference type="Proteomes" id="UP001199363">
    <property type="component" value="Unassembled WGS sequence"/>
</dbReference>
<dbReference type="Proteomes" id="UP000736888">
    <property type="component" value="Unassembled WGS sequence"/>
</dbReference>
<sequence length="239" mass="27411">MKQNICVVIFLLLSTICKAQTFIYPQNDSILTEYNDGKFWAYLNKNDFVVGLSCFEEKDDYGKYYHLDIFIKNLSETPIVFQPDSVHSNLLTKKDDTLKLEVYTNEEYQKKIKRSQAWAMALYGISAGINAGTAGYSTSYSTSYSSNGYAYTTITNHYDANAAYQANVASTNQMLTLGQMMDNDRTIREQGYLKTTTIYPDEAIIGYMNIKRKKGKILIVNIPIGDYIYTFKWDVNRKK</sequence>
<dbReference type="RefSeq" id="WP_005649593.1">
    <property type="nucleotide sequence ID" value="NZ_CAXSKM010000061.1"/>
</dbReference>
<evidence type="ECO:0000313" key="4">
    <source>
        <dbReference type="EMBL" id="MBU9140757.1"/>
    </source>
</evidence>
<dbReference type="EMBL" id="JAHPYS010000060">
    <property type="protein sequence ID" value="MBU9140757.1"/>
    <property type="molecule type" value="Genomic_DNA"/>
</dbReference>
<reference evidence="2 7" key="2">
    <citation type="journal article" date="2016" name="Genome Biol. Evol.">
        <title>Extensive mobilome-driven genome diversification in mouse gut-associated Bacteroides vulgatus mpk.</title>
        <authorList>
            <person name="Lange A."/>
            <person name="Beier S."/>
            <person name="Steimle A."/>
            <person name="Autenrieth I.B."/>
            <person name="Huson D.H."/>
            <person name="Frick J.S."/>
        </authorList>
    </citation>
    <scope>NUCLEOTIDE SEQUENCE [LARGE SCALE GENOMIC DNA]</scope>
    <source>
        <strain evidence="7">mpk</strain>
        <strain evidence="2">Mpk</strain>
    </source>
</reference>
<evidence type="ECO:0000313" key="3">
    <source>
        <dbReference type="EMBL" id="KAB6523204.1"/>
    </source>
</evidence>
<organism evidence="2 7">
    <name type="scientific">Phocaeicola vulgatus</name>
    <name type="common">Bacteroides vulgatus</name>
    <dbReference type="NCBI Taxonomy" id="821"/>
    <lineage>
        <taxon>Bacteria</taxon>
        <taxon>Pseudomonadati</taxon>
        <taxon>Bacteroidota</taxon>
        <taxon>Bacteroidia</taxon>
        <taxon>Bacteroidales</taxon>
        <taxon>Bacteroidaceae</taxon>
        <taxon>Phocaeicola</taxon>
    </lineage>
</organism>
<dbReference type="AlphaFoldDB" id="A0A0P0M1V9"/>
<evidence type="ECO:0000256" key="1">
    <source>
        <dbReference type="SAM" id="SignalP"/>
    </source>
</evidence>
<feature type="signal peptide" evidence="1">
    <location>
        <begin position="1"/>
        <end position="19"/>
    </location>
</feature>
<reference evidence="4" key="5">
    <citation type="submission" date="2021-06" db="EMBL/GenBank/DDBJ databases">
        <title>Collection of gut derived symbiotic bacterial strains cultured from healthy donors.</title>
        <authorList>
            <person name="Lin H."/>
            <person name="Littmann E."/>
            <person name="Pamer E.G."/>
        </authorList>
    </citation>
    <scope>NUCLEOTIDE SEQUENCE</scope>
    <source>
        <strain evidence="4">MSK.6.33</strain>
    </source>
</reference>
<dbReference type="Proteomes" id="UP000061587">
    <property type="component" value="Chromosome"/>
</dbReference>
<accession>A0A0P0M1V9</accession>
<reference evidence="7" key="1">
    <citation type="submission" date="2015-10" db="EMBL/GenBank/DDBJ databases">
        <title>Extensive mobilome-driven genome diversification in gut-associated Bacteroides vulgatus mpk.</title>
        <authorList>
            <person name="Beier S."/>
            <person name="Lange A."/>
            <person name="Huson D.H."/>
            <person name="Frick J.-S."/>
            <person name="Autenrieth I.B."/>
        </authorList>
    </citation>
    <scope>NUCLEOTIDE SEQUENCE [LARGE SCALE GENOMIC DNA]</scope>
    <source>
        <strain evidence="7">mpk</strain>
    </source>
</reference>
<evidence type="ECO:0000313" key="2">
    <source>
        <dbReference type="EMBL" id="ALK84123.1"/>
    </source>
</evidence>
<proteinExistence type="predicted"/>
<keyword evidence="1" id="KW-0732">Signal</keyword>
<evidence type="ECO:0000313" key="6">
    <source>
        <dbReference type="EMBL" id="RGL86846.1"/>
    </source>
</evidence>
<dbReference type="GeneID" id="93114725"/>
<dbReference type="Proteomes" id="UP000469427">
    <property type="component" value="Unassembled WGS sequence"/>
</dbReference>
<dbReference type="EMBL" id="CP013020">
    <property type="protein sequence ID" value="ALK84123.1"/>
    <property type="molecule type" value="Genomic_DNA"/>
</dbReference>
<dbReference type="EMBL" id="QSSN01000007">
    <property type="protein sequence ID" value="RGL86846.1"/>
    <property type="molecule type" value="Genomic_DNA"/>
</dbReference>
<reference evidence="3 9" key="4">
    <citation type="journal article" date="2019" name="Nat. Med.">
        <title>A library of human gut bacterial isolates paired with longitudinal multiomics data enables mechanistic microbiome research.</title>
        <authorList>
            <person name="Poyet M."/>
            <person name="Groussin M."/>
            <person name="Gibbons S.M."/>
            <person name="Avila-Pacheco J."/>
            <person name="Jiang X."/>
            <person name="Kearney S.M."/>
            <person name="Perrotta A.R."/>
            <person name="Berdy B."/>
            <person name="Zhao S."/>
            <person name="Lieberman T.D."/>
            <person name="Swanson P.K."/>
            <person name="Smith M."/>
            <person name="Roesemann S."/>
            <person name="Alexander J.E."/>
            <person name="Rich S.A."/>
            <person name="Livny J."/>
            <person name="Vlamakis H."/>
            <person name="Clish C."/>
            <person name="Bullock K."/>
            <person name="Deik A."/>
            <person name="Scott J."/>
            <person name="Pierce K.A."/>
            <person name="Xavier R.J."/>
            <person name="Alm E.J."/>
        </authorList>
    </citation>
    <scope>NUCLEOTIDE SEQUENCE [LARGE SCALE GENOMIC DNA]</scope>
    <source>
        <strain evidence="3 9">BIOML-A122</strain>
    </source>
</reference>